<proteinExistence type="predicted"/>
<evidence type="ECO:0000313" key="2">
    <source>
        <dbReference type="EMBL" id="KAK2140605.1"/>
    </source>
</evidence>
<feature type="compositionally biased region" description="Polar residues" evidence="1">
    <location>
        <begin position="1"/>
        <end position="11"/>
    </location>
</feature>
<keyword evidence="3" id="KW-1185">Reference proteome</keyword>
<sequence>MAPLTHMSSSDCDIAADRKYDDPSADQATIHDADVALESANMNTSFDSRIGVEWSREVVPARDGKTGNSVRSRRREFGKLVRLRDPRNDSDWFSANGLR</sequence>
<dbReference type="Proteomes" id="UP001208570">
    <property type="component" value="Unassembled WGS sequence"/>
</dbReference>
<evidence type="ECO:0000256" key="1">
    <source>
        <dbReference type="SAM" id="MobiDB-lite"/>
    </source>
</evidence>
<protein>
    <submittedName>
        <fullName evidence="2">Uncharacterized protein</fullName>
    </submittedName>
</protein>
<organism evidence="2 3">
    <name type="scientific">Paralvinella palmiformis</name>
    <dbReference type="NCBI Taxonomy" id="53620"/>
    <lineage>
        <taxon>Eukaryota</taxon>
        <taxon>Metazoa</taxon>
        <taxon>Spiralia</taxon>
        <taxon>Lophotrochozoa</taxon>
        <taxon>Annelida</taxon>
        <taxon>Polychaeta</taxon>
        <taxon>Sedentaria</taxon>
        <taxon>Canalipalpata</taxon>
        <taxon>Terebellida</taxon>
        <taxon>Terebelliformia</taxon>
        <taxon>Alvinellidae</taxon>
        <taxon>Paralvinella</taxon>
    </lineage>
</organism>
<name>A0AAD9MPI1_9ANNE</name>
<dbReference type="AlphaFoldDB" id="A0AAD9MPI1"/>
<feature type="region of interest" description="Disordered" evidence="1">
    <location>
        <begin position="1"/>
        <end position="26"/>
    </location>
</feature>
<reference evidence="2" key="1">
    <citation type="journal article" date="2023" name="Mol. Biol. Evol.">
        <title>Third-Generation Sequencing Reveals the Adaptive Role of the Epigenome in Three Deep-Sea Polychaetes.</title>
        <authorList>
            <person name="Perez M."/>
            <person name="Aroh O."/>
            <person name="Sun Y."/>
            <person name="Lan Y."/>
            <person name="Juniper S.K."/>
            <person name="Young C.R."/>
            <person name="Angers B."/>
            <person name="Qian P.Y."/>
        </authorList>
    </citation>
    <scope>NUCLEOTIDE SEQUENCE</scope>
    <source>
        <strain evidence="2">P08H-3</strain>
    </source>
</reference>
<comment type="caution">
    <text evidence="2">The sequence shown here is derived from an EMBL/GenBank/DDBJ whole genome shotgun (WGS) entry which is preliminary data.</text>
</comment>
<dbReference type="EMBL" id="JAODUP010001291">
    <property type="protein sequence ID" value="KAK2140605.1"/>
    <property type="molecule type" value="Genomic_DNA"/>
</dbReference>
<evidence type="ECO:0000313" key="3">
    <source>
        <dbReference type="Proteomes" id="UP001208570"/>
    </source>
</evidence>
<gene>
    <name evidence="2" type="ORF">LSH36_1291g00034</name>
</gene>
<accession>A0AAD9MPI1</accession>